<reference evidence="2" key="3">
    <citation type="submission" date="2024-02" db="UniProtKB">
        <authorList>
            <consortium name="WormBaseParasite"/>
        </authorList>
    </citation>
    <scope>IDENTIFICATION</scope>
    <source>
        <strain evidence="2">pt0022</strain>
    </source>
</reference>
<dbReference type="WBParaSite" id="mrna-Wban_10893">
    <property type="protein sequence ID" value="mrna-Wban_10893"/>
    <property type="gene ID" value="Wban_10893"/>
</dbReference>
<proteinExistence type="predicted"/>
<dbReference type="Proteomes" id="UP000093561">
    <property type="component" value="Unassembled WGS sequence"/>
</dbReference>
<reference evidence="1" key="2">
    <citation type="journal article" date="2016" name="Mol. Ecol.">
        <title>Population genomics of the filarial nematode parasite Wuchereria bancrofti from mosquitoes.</title>
        <authorList>
            <person name="Small S.T."/>
            <person name="Reimer L.J."/>
            <person name="Tisch D.J."/>
            <person name="King C.L."/>
            <person name="Christensen B.M."/>
            <person name="Siba P.M."/>
            <person name="Kazura J.W."/>
            <person name="Serre D."/>
            <person name="Zimmerman P.A."/>
        </authorList>
    </citation>
    <scope>NUCLEOTIDE SEQUENCE</scope>
    <source>
        <strain evidence="1">pt0022</strain>
    </source>
</reference>
<protein>
    <submittedName>
        <fullName evidence="2">Uncharacterized protein</fullName>
    </submittedName>
</protein>
<evidence type="ECO:0000313" key="1">
    <source>
        <dbReference type="Proteomes" id="UP000093561"/>
    </source>
</evidence>
<name>A0AAF5Q7G7_WUCBA</name>
<dbReference type="AlphaFoldDB" id="A0AAF5Q7G7"/>
<accession>A0AAF5Q7G7</accession>
<sequence>MELTFAVCIKFIYFTKTPTVHVHRTEPVQVRESTSIEGKEVNDMNYQEKKTTLLRKEAEQ</sequence>
<evidence type="ECO:0000313" key="2">
    <source>
        <dbReference type="WBParaSite" id="mrna-Wban_10893"/>
    </source>
</evidence>
<organism evidence="1 2">
    <name type="scientific">Wuchereria bancrofti</name>
    <dbReference type="NCBI Taxonomy" id="6293"/>
    <lineage>
        <taxon>Eukaryota</taxon>
        <taxon>Metazoa</taxon>
        <taxon>Ecdysozoa</taxon>
        <taxon>Nematoda</taxon>
        <taxon>Chromadorea</taxon>
        <taxon>Rhabditida</taxon>
        <taxon>Spirurina</taxon>
        <taxon>Spiruromorpha</taxon>
        <taxon>Filarioidea</taxon>
        <taxon>Onchocercidae</taxon>
        <taxon>Wuchereria</taxon>
    </lineage>
</organism>
<reference evidence="1" key="1">
    <citation type="submission" date="2015-03" db="EMBL/GenBank/DDBJ databases">
        <title>Wuchereria bancrofti Genome Sequencing Papua New Guinea Strain.</title>
        <authorList>
            <person name="Small S.T."/>
            <person name="Serre D."/>
            <person name="Zimmerman P.A."/>
        </authorList>
    </citation>
    <scope>NUCLEOTIDE SEQUENCE [LARGE SCALE GENOMIC DNA]</scope>
    <source>
        <strain evidence="1">pt0022</strain>
    </source>
</reference>